<comment type="cofactor">
    <cofactor evidence="1 7">
        <name>heme</name>
        <dbReference type="ChEBI" id="CHEBI:30413"/>
    </cofactor>
</comment>
<dbReference type="GO" id="GO:0005506">
    <property type="term" value="F:iron ion binding"/>
    <property type="evidence" value="ECO:0007669"/>
    <property type="project" value="InterPro"/>
</dbReference>
<keyword evidence="11" id="KW-1185">Reference proteome</keyword>
<dbReference type="Pfam" id="PF00067">
    <property type="entry name" value="p450"/>
    <property type="match status" value="1"/>
</dbReference>
<evidence type="ECO:0000313" key="10">
    <source>
        <dbReference type="EMBL" id="KAF2153610.1"/>
    </source>
</evidence>
<dbReference type="InterPro" id="IPR001128">
    <property type="entry name" value="Cyt_P450"/>
</dbReference>
<dbReference type="InterPro" id="IPR017972">
    <property type="entry name" value="Cyt_P450_CS"/>
</dbReference>
<accession>A0A9P4J5K3</accession>
<name>A0A9P4J5K3_9PEZI</name>
<sequence length="509" mass="58273">MALGISLILIGFIQIFHQICLERNVKSKKIESLGGLAPRVNANWIFFGSDFLWSSVQHAIRQDDFSFWSSNFRRWGAPQRPWTFETKFFSTRMVFTADEDNIKAILSTQFEDFGKGEDFRRGFHDFLGDSVFTTDGHQWKAYRKLLRPHFSKYRVSDLDILERHVQVFLPLLSAPETVDVKDLFLRLSLDTFTDSFLDNSAASLITPDNDLARAFNDVQRIQYLMSRAGPLRVFLHKGRFHEGLRKLDKLVQPAIQRALTLGKTEQAETDNNKESTFLEGLSGISDEKAIRNQVLSLLMAGRDTTAYALSWMFYHLGQQPDIVERLQQEIISNVGPRKPTYQELKTLSLLQNTIKETLRLYPALPFNVRVSTKDTSLPRGGGHDGLSPIGVLRNTPISFSTLLLHRKPDSYSLTSTDFPNPKDFAPDRWCSWSPDKWTYMPFSVGPRTCIGQDFAMTHMAYVAVRILQTYKTIECPMEEGPGEKCELLLMPSKEVQLAFRTYFTGHNKV</sequence>
<evidence type="ECO:0000256" key="6">
    <source>
        <dbReference type="ARBA" id="ARBA00023033"/>
    </source>
</evidence>
<evidence type="ECO:0000256" key="2">
    <source>
        <dbReference type="ARBA" id="ARBA00010617"/>
    </source>
</evidence>
<evidence type="ECO:0000256" key="4">
    <source>
        <dbReference type="ARBA" id="ARBA00023002"/>
    </source>
</evidence>
<dbReference type="SUPFAM" id="SSF48264">
    <property type="entry name" value="Cytochrome P450"/>
    <property type="match status" value="1"/>
</dbReference>
<dbReference type="InterPro" id="IPR047146">
    <property type="entry name" value="Cyt_P450_E_CYP52_fungi"/>
</dbReference>
<dbReference type="PROSITE" id="PS00086">
    <property type="entry name" value="CYTOCHROME_P450"/>
    <property type="match status" value="1"/>
</dbReference>
<dbReference type="Gene3D" id="1.10.630.10">
    <property type="entry name" value="Cytochrome P450"/>
    <property type="match status" value="1"/>
</dbReference>
<dbReference type="OrthoDB" id="1470350at2759"/>
<gene>
    <name evidence="10" type="ORF">K461DRAFT_255962</name>
</gene>
<dbReference type="EMBL" id="ML996085">
    <property type="protein sequence ID" value="KAF2153610.1"/>
    <property type="molecule type" value="Genomic_DNA"/>
</dbReference>
<evidence type="ECO:0000256" key="9">
    <source>
        <dbReference type="SAM" id="SignalP"/>
    </source>
</evidence>
<keyword evidence="3 7" id="KW-0479">Metal-binding</keyword>
<proteinExistence type="inferred from homology"/>
<feature type="chain" id="PRO_5040271793" evidence="9">
    <location>
        <begin position="19"/>
        <end position="509"/>
    </location>
</feature>
<comment type="caution">
    <text evidence="10">The sequence shown here is derived from an EMBL/GenBank/DDBJ whole genome shotgun (WGS) entry which is preliminary data.</text>
</comment>
<dbReference type="PRINTS" id="PR00385">
    <property type="entry name" value="P450"/>
</dbReference>
<keyword evidence="4 8" id="KW-0560">Oxidoreductase</keyword>
<evidence type="ECO:0000256" key="1">
    <source>
        <dbReference type="ARBA" id="ARBA00001971"/>
    </source>
</evidence>
<dbReference type="GO" id="GO:0020037">
    <property type="term" value="F:heme binding"/>
    <property type="evidence" value="ECO:0007669"/>
    <property type="project" value="InterPro"/>
</dbReference>
<feature type="signal peptide" evidence="9">
    <location>
        <begin position="1"/>
        <end position="18"/>
    </location>
</feature>
<dbReference type="InterPro" id="IPR036396">
    <property type="entry name" value="Cyt_P450_sf"/>
</dbReference>
<organism evidence="10 11">
    <name type="scientific">Myriangium duriaei CBS 260.36</name>
    <dbReference type="NCBI Taxonomy" id="1168546"/>
    <lineage>
        <taxon>Eukaryota</taxon>
        <taxon>Fungi</taxon>
        <taxon>Dikarya</taxon>
        <taxon>Ascomycota</taxon>
        <taxon>Pezizomycotina</taxon>
        <taxon>Dothideomycetes</taxon>
        <taxon>Dothideomycetidae</taxon>
        <taxon>Myriangiales</taxon>
        <taxon>Myriangiaceae</taxon>
        <taxon>Myriangium</taxon>
    </lineage>
</organism>
<reference evidence="10" key="1">
    <citation type="journal article" date="2020" name="Stud. Mycol.">
        <title>101 Dothideomycetes genomes: a test case for predicting lifestyles and emergence of pathogens.</title>
        <authorList>
            <person name="Haridas S."/>
            <person name="Albert R."/>
            <person name="Binder M."/>
            <person name="Bloem J."/>
            <person name="Labutti K."/>
            <person name="Salamov A."/>
            <person name="Andreopoulos B."/>
            <person name="Baker S."/>
            <person name="Barry K."/>
            <person name="Bills G."/>
            <person name="Bluhm B."/>
            <person name="Cannon C."/>
            <person name="Castanera R."/>
            <person name="Culley D."/>
            <person name="Daum C."/>
            <person name="Ezra D."/>
            <person name="Gonzalez J."/>
            <person name="Henrissat B."/>
            <person name="Kuo A."/>
            <person name="Liang C."/>
            <person name="Lipzen A."/>
            <person name="Lutzoni F."/>
            <person name="Magnuson J."/>
            <person name="Mondo S."/>
            <person name="Nolan M."/>
            <person name="Ohm R."/>
            <person name="Pangilinan J."/>
            <person name="Park H.-J."/>
            <person name="Ramirez L."/>
            <person name="Alfaro M."/>
            <person name="Sun H."/>
            <person name="Tritt A."/>
            <person name="Yoshinaga Y."/>
            <person name="Zwiers L.-H."/>
            <person name="Turgeon B."/>
            <person name="Goodwin S."/>
            <person name="Spatafora J."/>
            <person name="Crous P."/>
            <person name="Grigoriev I."/>
        </authorList>
    </citation>
    <scope>NUCLEOTIDE SEQUENCE</scope>
    <source>
        <strain evidence="10">CBS 260.36</strain>
    </source>
</reference>
<evidence type="ECO:0000313" key="11">
    <source>
        <dbReference type="Proteomes" id="UP000799439"/>
    </source>
</evidence>
<evidence type="ECO:0000256" key="5">
    <source>
        <dbReference type="ARBA" id="ARBA00023004"/>
    </source>
</evidence>
<dbReference type="GO" id="GO:0016705">
    <property type="term" value="F:oxidoreductase activity, acting on paired donors, with incorporation or reduction of molecular oxygen"/>
    <property type="evidence" value="ECO:0007669"/>
    <property type="project" value="InterPro"/>
</dbReference>
<evidence type="ECO:0000256" key="8">
    <source>
        <dbReference type="RuleBase" id="RU000461"/>
    </source>
</evidence>
<keyword evidence="6 8" id="KW-0503">Monooxygenase</keyword>
<dbReference type="PRINTS" id="PR00463">
    <property type="entry name" value="EP450I"/>
</dbReference>
<keyword evidence="5 7" id="KW-0408">Iron</keyword>
<evidence type="ECO:0000256" key="3">
    <source>
        <dbReference type="ARBA" id="ARBA00022723"/>
    </source>
</evidence>
<feature type="binding site" description="axial binding residue" evidence="7">
    <location>
        <position position="449"/>
    </location>
    <ligand>
        <name>heme</name>
        <dbReference type="ChEBI" id="CHEBI:30413"/>
    </ligand>
    <ligandPart>
        <name>Fe</name>
        <dbReference type="ChEBI" id="CHEBI:18248"/>
    </ligandPart>
</feature>
<dbReference type="PANTHER" id="PTHR24287">
    <property type="entry name" value="P450, PUTATIVE (EUROFUNG)-RELATED"/>
    <property type="match status" value="1"/>
</dbReference>
<comment type="similarity">
    <text evidence="2 8">Belongs to the cytochrome P450 family.</text>
</comment>
<dbReference type="GO" id="GO:0004497">
    <property type="term" value="F:monooxygenase activity"/>
    <property type="evidence" value="ECO:0007669"/>
    <property type="project" value="UniProtKB-KW"/>
</dbReference>
<dbReference type="PANTHER" id="PTHR24287:SF5">
    <property type="entry name" value="P450, PUTATIVE (EUROFUNG)-RELATED"/>
    <property type="match status" value="1"/>
</dbReference>
<protein>
    <submittedName>
        <fullName evidence="10">P450 monooxygenase</fullName>
    </submittedName>
</protein>
<dbReference type="CDD" id="cd11063">
    <property type="entry name" value="CYP52"/>
    <property type="match status" value="1"/>
</dbReference>
<dbReference type="AlphaFoldDB" id="A0A9P4J5K3"/>
<keyword evidence="9" id="KW-0732">Signal</keyword>
<keyword evidence="7 8" id="KW-0349">Heme</keyword>
<dbReference type="Proteomes" id="UP000799439">
    <property type="component" value="Unassembled WGS sequence"/>
</dbReference>
<evidence type="ECO:0000256" key="7">
    <source>
        <dbReference type="PIRSR" id="PIRSR602401-1"/>
    </source>
</evidence>
<dbReference type="InterPro" id="IPR002401">
    <property type="entry name" value="Cyt_P450_E_grp-I"/>
</dbReference>